<organism evidence="8 9">
    <name type="scientific">Thermoflexus hugenholtzii JAD2</name>
    <dbReference type="NCBI Taxonomy" id="877466"/>
    <lineage>
        <taxon>Bacteria</taxon>
        <taxon>Bacillati</taxon>
        <taxon>Chloroflexota</taxon>
        <taxon>Thermoflexia</taxon>
        <taxon>Thermoflexales</taxon>
        <taxon>Thermoflexaceae</taxon>
        <taxon>Thermoflexus</taxon>
    </lineage>
</organism>
<keyword evidence="9" id="KW-1185">Reference proteome</keyword>
<reference evidence="9" key="1">
    <citation type="submission" date="2017-06" db="EMBL/GenBank/DDBJ databases">
        <authorList>
            <person name="Varghese N."/>
            <person name="Submissions S."/>
        </authorList>
    </citation>
    <scope>NUCLEOTIDE SEQUENCE [LARGE SCALE GENOMIC DNA]</scope>
    <source>
        <strain evidence="9">JAD2</strain>
    </source>
</reference>
<dbReference type="EMBL" id="FYEK01000003">
    <property type="protein sequence ID" value="SNB51075.1"/>
    <property type="molecule type" value="Genomic_DNA"/>
</dbReference>
<proteinExistence type="predicted"/>
<dbReference type="PRINTS" id="PR00038">
    <property type="entry name" value="HTHLUXR"/>
</dbReference>
<dbReference type="SMART" id="SM00448">
    <property type="entry name" value="REC"/>
    <property type="match status" value="1"/>
</dbReference>
<dbReference type="CDD" id="cd06170">
    <property type="entry name" value="LuxR_C_like"/>
    <property type="match status" value="1"/>
</dbReference>
<dbReference type="InterPro" id="IPR039420">
    <property type="entry name" value="WalR-like"/>
</dbReference>
<dbReference type="Proteomes" id="UP000197025">
    <property type="component" value="Unassembled WGS sequence"/>
</dbReference>
<dbReference type="Pfam" id="PF00072">
    <property type="entry name" value="Response_reg"/>
    <property type="match status" value="1"/>
</dbReference>
<evidence type="ECO:0000256" key="4">
    <source>
        <dbReference type="ARBA" id="ARBA00023163"/>
    </source>
</evidence>
<dbReference type="GO" id="GO:0006355">
    <property type="term" value="P:regulation of DNA-templated transcription"/>
    <property type="evidence" value="ECO:0007669"/>
    <property type="project" value="InterPro"/>
</dbReference>
<evidence type="ECO:0000256" key="2">
    <source>
        <dbReference type="ARBA" id="ARBA00023015"/>
    </source>
</evidence>
<keyword evidence="4" id="KW-0804">Transcription</keyword>
<dbReference type="CDD" id="cd17535">
    <property type="entry name" value="REC_NarL-like"/>
    <property type="match status" value="1"/>
</dbReference>
<dbReference type="OrthoDB" id="9787019at2"/>
<dbReference type="Gene3D" id="3.40.50.2300">
    <property type="match status" value="1"/>
</dbReference>
<dbReference type="InterPro" id="IPR000792">
    <property type="entry name" value="Tscrpt_reg_LuxR_C"/>
</dbReference>
<evidence type="ECO:0000256" key="3">
    <source>
        <dbReference type="ARBA" id="ARBA00023125"/>
    </source>
</evidence>
<dbReference type="GO" id="GO:0003677">
    <property type="term" value="F:DNA binding"/>
    <property type="evidence" value="ECO:0007669"/>
    <property type="project" value="UniProtKB-KW"/>
</dbReference>
<dbReference type="GO" id="GO:0000160">
    <property type="term" value="P:phosphorelay signal transduction system"/>
    <property type="evidence" value="ECO:0007669"/>
    <property type="project" value="InterPro"/>
</dbReference>
<evidence type="ECO:0000313" key="9">
    <source>
        <dbReference type="Proteomes" id="UP000197025"/>
    </source>
</evidence>
<evidence type="ECO:0000259" key="6">
    <source>
        <dbReference type="PROSITE" id="PS50043"/>
    </source>
</evidence>
<evidence type="ECO:0000259" key="7">
    <source>
        <dbReference type="PROSITE" id="PS50110"/>
    </source>
</evidence>
<accession>A0A212PVZ1</accession>
<evidence type="ECO:0000313" key="8">
    <source>
        <dbReference type="EMBL" id="SNB51075.1"/>
    </source>
</evidence>
<dbReference type="InterPro" id="IPR011006">
    <property type="entry name" value="CheY-like_superfamily"/>
</dbReference>
<gene>
    <name evidence="8" type="ORF">SAMN02746019_00020960</name>
</gene>
<sequence>MSYRVLIVDDHPLFRKGVRDTLALEPGFQVVGEAADGQAALEMILRLAPHLVLMDVHLPIRNGLDVIRQARAHRFEGAILVLTAYDSEEQMRYAVRIGANGYCSKDTPPEQLLQNIRHVLSGRYVLGSRVLTAPEVRQIIGEAEAEEDLSLSPREREILQYVALGYSNKAIAERLGISQQTVKNHMTSILRKLDLSDRTQAAILAVRRGWVRLPEEPISPEEKS</sequence>
<name>A0A212PVZ1_9CHLR</name>
<feature type="domain" description="Response regulatory" evidence="7">
    <location>
        <begin position="4"/>
        <end position="120"/>
    </location>
</feature>
<dbReference type="PANTHER" id="PTHR43214">
    <property type="entry name" value="TWO-COMPONENT RESPONSE REGULATOR"/>
    <property type="match status" value="1"/>
</dbReference>
<dbReference type="RefSeq" id="WP_088569897.1">
    <property type="nucleotide sequence ID" value="NZ_FYEK01000003.1"/>
</dbReference>
<dbReference type="SMART" id="SM00421">
    <property type="entry name" value="HTH_LUXR"/>
    <property type="match status" value="1"/>
</dbReference>
<dbReference type="InterPro" id="IPR058245">
    <property type="entry name" value="NreC/VraR/RcsB-like_REC"/>
</dbReference>
<dbReference type="InParanoid" id="A0A212PVZ1"/>
<protein>
    <submittedName>
        <fullName evidence="8">Two component transcriptional regulator, LuxR family</fullName>
    </submittedName>
</protein>
<keyword evidence="2" id="KW-0805">Transcription regulation</keyword>
<dbReference type="SUPFAM" id="SSF52172">
    <property type="entry name" value="CheY-like"/>
    <property type="match status" value="1"/>
</dbReference>
<dbReference type="InterPro" id="IPR001789">
    <property type="entry name" value="Sig_transdc_resp-reg_receiver"/>
</dbReference>
<keyword evidence="3" id="KW-0238">DNA-binding</keyword>
<evidence type="ECO:0000256" key="5">
    <source>
        <dbReference type="PROSITE-ProRule" id="PRU00169"/>
    </source>
</evidence>
<dbReference type="PANTHER" id="PTHR43214:SF24">
    <property type="entry name" value="TRANSCRIPTIONAL REGULATORY PROTEIN NARL-RELATED"/>
    <property type="match status" value="1"/>
</dbReference>
<keyword evidence="1 5" id="KW-0597">Phosphoprotein</keyword>
<evidence type="ECO:0000256" key="1">
    <source>
        <dbReference type="ARBA" id="ARBA00022553"/>
    </source>
</evidence>
<feature type="modified residue" description="4-aspartylphosphate" evidence="5">
    <location>
        <position position="55"/>
    </location>
</feature>
<dbReference type="AlphaFoldDB" id="A0A212PVZ1"/>
<dbReference type="Pfam" id="PF00196">
    <property type="entry name" value="GerE"/>
    <property type="match status" value="1"/>
</dbReference>
<feature type="domain" description="HTH luxR-type" evidence="6">
    <location>
        <begin position="144"/>
        <end position="209"/>
    </location>
</feature>
<dbReference type="PROSITE" id="PS50043">
    <property type="entry name" value="HTH_LUXR_2"/>
    <property type="match status" value="1"/>
</dbReference>
<dbReference type="PROSITE" id="PS50110">
    <property type="entry name" value="RESPONSE_REGULATORY"/>
    <property type="match status" value="1"/>
</dbReference>
<dbReference type="PROSITE" id="PS00622">
    <property type="entry name" value="HTH_LUXR_1"/>
    <property type="match status" value="1"/>
</dbReference>